<protein>
    <submittedName>
        <fullName evidence="2">Uncharacterized protein</fullName>
    </submittedName>
</protein>
<sequence length="79" mass="8192">MVRASAAAVTSGKTSSRRFCLRTPKDARTGWTVLMVVPPDDPSARLISRSAAGYANRRAAGAPAPGDRRALSRAPPGAS</sequence>
<reference evidence="3" key="1">
    <citation type="journal article" date="2019" name="Int. J. Syst. Evol. Microbiol.">
        <title>The Global Catalogue of Microorganisms (GCM) 10K type strain sequencing project: providing services to taxonomists for standard genome sequencing and annotation.</title>
        <authorList>
            <consortium name="The Broad Institute Genomics Platform"/>
            <consortium name="The Broad Institute Genome Sequencing Center for Infectious Disease"/>
            <person name="Wu L."/>
            <person name="Ma J."/>
        </authorList>
    </citation>
    <scope>NUCLEOTIDE SEQUENCE [LARGE SCALE GENOMIC DNA]</scope>
    <source>
        <strain evidence="3">JCM 13004</strain>
    </source>
</reference>
<name>A0ABN1VZN8_9ACTN</name>
<keyword evidence="3" id="KW-1185">Reference proteome</keyword>
<dbReference type="Proteomes" id="UP001500037">
    <property type="component" value="Unassembled WGS sequence"/>
</dbReference>
<evidence type="ECO:0000256" key="1">
    <source>
        <dbReference type="SAM" id="MobiDB-lite"/>
    </source>
</evidence>
<feature type="compositionally biased region" description="Low complexity" evidence="1">
    <location>
        <begin position="54"/>
        <end position="65"/>
    </location>
</feature>
<evidence type="ECO:0000313" key="3">
    <source>
        <dbReference type="Proteomes" id="UP001500037"/>
    </source>
</evidence>
<feature type="region of interest" description="Disordered" evidence="1">
    <location>
        <begin position="54"/>
        <end position="79"/>
    </location>
</feature>
<comment type="caution">
    <text evidence="2">The sequence shown here is derived from an EMBL/GenBank/DDBJ whole genome shotgun (WGS) entry which is preliminary data.</text>
</comment>
<accession>A0ABN1VZN8</accession>
<evidence type="ECO:0000313" key="2">
    <source>
        <dbReference type="EMBL" id="GAA1228658.1"/>
    </source>
</evidence>
<dbReference type="EMBL" id="BAAALF010000022">
    <property type="protein sequence ID" value="GAA1228658.1"/>
    <property type="molecule type" value="Genomic_DNA"/>
</dbReference>
<proteinExistence type="predicted"/>
<gene>
    <name evidence="2" type="ORF">GCM10009665_18880</name>
</gene>
<organism evidence="2 3">
    <name type="scientific">Kitasatospora nipponensis</name>
    <dbReference type="NCBI Taxonomy" id="258049"/>
    <lineage>
        <taxon>Bacteria</taxon>
        <taxon>Bacillati</taxon>
        <taxon>Actinomycetota</taxon>
        <taxon>Actinomycetes</taxon>
        <taxon>Kitasatosporales</taxon>
        <taxon>Streptomycetaceae</taxon>
        <taxon>Kitasatospora</taxon>
    </lineage>
</organism>